<dbReference type="OrthoDB" id="6579831at2"/>
<dbReference type="Pfam" id="PF01791">
    <property type="entry name" value="DeoC"/>
    <property type="match status" value="1"/>
</dbReference>
<evidence type="ECO:0000313" key="11">
    <source>
        <dbReference type="Proteomes" id="UP000561726"/>
    </source>
</evidence>
<dbReference type="eggNOG" id="COG0274">
    <property type="taxonomic scope" value="Bacteria"/>
</dbReference>
<dbReference type="InterPro" id="IPR011343">
    <property type="entry name" value="DeoC"/>
</dbReference>
<protein>
    <recommendedName>
        <fullName evidence="3 7">Deoxyribose-phosphate aldolase</fullName>
        <ecNumber evidence="3 7">4.1.2.4</ecNumber>
    </recommendedName>
</protein>
<comment type="pathway">
    <text evidence="1">Carbohydrate degradation; 2-deoxy-D-ribose 1-phosphate degradation; D-glyceraldehyde 3-phosphate and acetaldehyde from 2-deoxy-alpha-D-ribose 1-phosphate: step 2/2.</text>
</comment>
<accession>A0A099JQQ8</accession>
<evidence type="ECO:0000313" key="8">
    <source>
        <dbReference type="EMBL" id="KGJ79768.1"/>
    </source>
</evidence>
<evidence type="ECO:0000256" key="2">
    <source>
        <dbReference type="ARBA" id="ARBA00009473"/>
    </source>
</evidence>
<dbReference type="NCBIfam" id="TIGR00126">
    <property type="entry name" value="deoC"/>
    <property type="match status" value="1"/>
</dbReference>
<evidence type="ECO:0000256" key="5">
    <source>
        <dbReference type="ARBA" id="ARBA00023270"/>
    </source>
</evidence>
<dbReference type="EMBL" id="JACHBQ010000001">
    <property type="protein sequence ID" value="MBB5640256.1"/>
    <property type="molecule type" value="Genomic_DNA"/>
</dbReference>
<dbReference type="CDD" id="cd00959">
    <property type="entry name" value="DeoC"/>
    <property type="match status" value="1"/>
</dbReference>
<dbReference type="EC" id="4.1.2.4" evidence="3 7"/>
<reference evidence="8 10" key="1">
    <citation type="submission" date="2014-08" db="EMBL/GenBank/DDBJ databases">
        <authorList>
            <person name="Sisinthy S."/>
        </authorList>
    </citation>
    <scope>NUCLEOTIDE SEQUENCE [LARGE SCALE GENOMIC DNA]</scope>
    <source>
        <strain evidence="8 10">RuG17</strain>
    </source>
</reference>
<evidence type="ECO:0000256" key="1">
    <source>
        <dbReference type="ARBA" id="ARBA00004816"/>
    </source>
</evidence>
<reference evidence="9 11" key="2">
    <citation type="submission" date="2020-08" db="EMBL/GenBank/DDBJ databases">
        <title>Sequencing the genomes of 1000 actinobacteria strains.</title>
        <authorList>
            <person name="Klenk H.-P."/>
        </authorList>
    </citation>
    <scope>NUCLEOTIDE SEQUENCE [LARGE SCALE GENOMIC DNA]</scope>
    <source>
        <strain evidence="9 11">DSM 21065</strain>
    </source>
</reference>
<dbReference type="Proteomes" id="UP000029864">
    <property type="component" value="Unassembled WGS sequence"/>
</dbReference>
<gene>
    <name evidence="9" type="ORF">BJ997_000804</name>
    <name evidence="8" type="ORF">GY21_03680</name>
</gene>
<dbReference type="GO" id="GO:0005737">
    <property type="term" value="C:cytoplasm"/>
    <property type="evidence" value="ECO:0007669"/>
    <property type="project" value="InterPro"/>
</dbReference>
<evidence type="ECO:0000256" key="4">
    <source>
        <dbReference type="ARBA" id="ARBA00023239"/>
    </source>
</evidence>
<name>A0A099JQQ8_9MICO</name>
<dbReference type="EMBL" id="JPXF01000009">
    <property type="protein sequence ID" value="KGJ79768.1"/>
    <property type="molecule type" value="Genomic_DNA"/>
</dbReference>
<dbReference type="PANTHER" id="PTHR10889">
    <property type="entry name" value="DEOXYRIBOSE-PHOSPHATE ALDOLASE"/>
    <property type="match status" value="1"/>
</dbReference>
<dbReference type="SMART" id="SM01133">
    <property type="entry name" value="DeoC"/>
    <property type="match status" value="1"/>
</dbReference>
<evidence type="ECO:0000256" key="3">
    <source>
        <dbReference type="ARBA" id="ARBA00012515"/>
    </source>
</evidence>
<dbReference type="SUPFAM" id="SSF51569">
    <property type="entry name" value="Aldolase"/>
    <property type="match status" value="1"/>
</dbReference>
<dbReference type="InterPro" id="IPR013785">
    <property type="entry name" value="Aldolase_TIM"/>
</dbReference>
<comment type="caution">
    <text evidence="8">The sequence shown here is derived from an EMBL/GenBank/DDBJ whole genome shotgun (WGS) entry which is preliminary data.</text>
</comment>
<dbReference type="GO" id="GO:0009264">
    <property type="term" value="P:deoxyribonucleotide catabolic process"/>
    <property type="evidence" value="ECO:0007669"/>
    <property type="project" value="UniProtKB-UniRule"/>
</dbReference>
<dbReference type="InterPro" id="IPR002915">
    <property type="entry name" value="DeoC/FbaB/LacD_aldolase"/>
</dbReference>
<dbReference type="PANTHER" id="PTHR10889:SF3">
    <property type="entry name" value="DEOXYRIBOSE-PHOSPHATE ALDOLASE"/>
    <property type="match status" value="1"/>
</dbReference>
<evidence type="ECO:0000256" key="7">
    <source>
        <dbReference type="NCBIfam" id="TIGR00126"/>
    </source>
</evidence>
<keyword evidence="10" id="KW-1185">Reference proteome</keyword>
<keyword evidence="4 9" id="KW-0456">Lyase</keyword>
<dbReference type="GO" id="GO:0004139">
    <property type="term" value="F:deoxyribose-phosphate aldolase activity"/>
    <property type="evidence" value="ECO:0007669"/>
    <property type="project" value="UniProtKB-UniRule"/>
</dbReference>
<dbReference type="STRING" id="1001240.GY21_03680"/>
<comment type="catalytic activity">
    <reaction evidence="6">
        <text>2-deoxy-D-ribose 5-phosphate = D-glyceraldehyde 3-phosphate + acetaldehyde</text>
        <dbReference type="Rhea" id="RHEA:12821"/>
        <dbReference type="ChEBI" id="CHEBI:15343"/>
        <dbReference type="ChEBI" id="CHEBI:59776"/>
        <dbReference type="ChEBI" id="CHEBI:62877"/>
        <dbReference type="EC" id="4.1.2.4"/>
    </reaction>
</comment>
<dbReference type="RefSeq" id="WP_035835294.1">
    <property type="nucleotide sequence ID" value="NZ_JACHBQ010000001.1"/>
</dbReference>
<dbReference type="GO" id="GO:0016052">
    <property type="term" value="P:carbohydrate catabolic process"/>
    <property type="evidence" value="ECO:0007669"/>
    <property type="project" value="TreeGrafter"/>
</dbReference>
<organism evidence="8 10">
    <name type="scientific">Cryobacterium roopkundense</name>
    <dbReference type="NCBI Taxonomy" id="1001240"/>
    <lineage>
        <taxon>Bacteria</taxon>
        <taxon>Bacillati</taxon>
        <taxon>Actinomycetota</taxon>
        <taxon>Actinomycetes</taxon>
        <taxon>Micrococcales</taxon>
        <taxon>Microbacteriaceae</taxon>
        <taxon>Cryobacterium</taxon>
    </lineage>
</organism>
<proteinExistence type="inferred from homology"/>
<evidence type="ECO:0000256" key="6">
    <source>
        <dbReference type="ARBA" id="ARBA00048791"/>
    </source>
</evidence>
<evidence type="ECO:0000313" key="9">
    <source>
        <dbReference type="EMBL" id="MBB5640256.1"/>
    </source>
</evidence>
<dbReference type="AlphaFoldDB" id="A0A099JQQ8"/>
<dbReference type="FunFam" id="3.20.20.70:FF:000106">
    <property type="entry name" value="Deoxyribose-phosphate aldolase"/>
    <property type="match status" value="1"/>
</dbReference>
<keyword evidence="5" id="KW-0704">Schiff base</keyword>
<sequence length="337" mass="35496">MTESNLVPAELARRAHSLIGGETTDANLRRYLHGIPGIDAVGLEARAADLGSRSIKTSSKRWAIDTIIGLIDLTTLEGADTPGKVRSLVSKALIPDPGDPGCPRVAAVCVYGDMVGTAVAALGSAHAAGTSEGVQVAAVATAFPSGRASLAIKLLDVVDAVASGADEIDMVIDRGAFLSGRFGQVYDEIVAVKDACRRPNGTSAHLKVILETGELNTYDNVRRASWLAILAGGDFIKTSTGKVAPAATLPVTLSMLEVVRDWHRLTGEKIGVKPAGGIRTSKDAIKYLVTVAETVGEEWLQPHLFRFGASSLLNDVLLQRQKMTTGHYSGPDYVTID</sequence>
<dbReference type="Proteomes" id="UP000561726">
    <property type="component" value="Unassembled WGS sequence"/>
</dbReference>
<evidence type="ECO:0000313" key="10">
    <source>
        <dbReference type="Proteomes" id="UP000029864"/>
    </source>
</evidence>
<comment type="similarity">
    <text evidence="2">Belongs to the DeoC/FbaB aldolase family. DeoC type 2 subfamily.</text>
</comment>
<dbReference type="Gene3D" id="3.20.20.70">
    <property type="entry name" value="Aldolase class I"/>
    <property type="match status" value="1"/>
</dbReference>